<dbReference type="CDD" id="cd16896">
    <property type="entry name" value="LT_Slt70-like"/>
    <property type="match status" value="1"/>
</dbReference>
<dbReference type="InterPro" id="IPR023346">
    <property type="entry name" value="Lysozyme-like_dom_sf"/>
</dbReference>
<proteinExistence type="predicted"/>
<dbReference type="InterPro" id="IPR008258">
    <property type="entry name" value="Transglycosylase_SLT_dom_1"/>
</dbReference>
<dbReference type="SUPFAM" id="SSF53955">
    <property type="entry name" value="Lysozyme-like"/>
    <property type="match status" value="1"/>
</dbReference>
<protein>
    <submittedName>
        <fullName evidence="2">Lytic murein transglycosylase</fullName>
    </submittedName>
</protein>
<comment type="caution">
    <text evidence="2">The sequence shown here is derived from an EMBL/GenBank/DDBJ whole genome shotgun (WGS) entry which is preliminary data.</text>
</comment>
<accession>A0A2P7UR85</accession>
<dbReference type="PANTHER" id="PTHR37423">
    <property type="entry name" value="SOLUBLE LYTIC MUREIN TRANSGLYCOSYLASE-RELATED"/>
    <property type="match status" value="1"/>
</dbReference>
<sequence length="193" mass="21939">MLTKLIGIVAAVFIPANAVLPAVEKGLSEIHPVVKLARDTDRQLHRKKELANVITHAAPRLDIATVELYTETIYALSNQYEIDPVLIMAMIWQESRFQHDAISGKGARGLLQIMPRTGSWLGVNPDDLFDPVINLHTGIKYLDLLQKKYGNLRLSIIAYNQGEGNVDRNRYHDGYYTKVMTHYKKMNRLLRES</sequence>
<name>A0A2P7UR85_9BACL</name>
<evidence type="ECO:0000313" key="3">
    <source>
        <dbReference type="Proteomes" id="UP000240419"/>
    </source>
</evidence>
<evidence type="ECO:0000313" key="2">
    <source>
        <dbReference type="EMBL" id="PSJ89449.1"/>
    </source>
</evidence>
<dbReference type="Gene3D" id="1.10.530.10">
    <property type="match status" value="1"/>
</dbReference>
<organism evidence="2 3">
    <name type="scientific">Brevibacillus fortis</name>
    <dbReference type="NCBI Taxonomy" id="2126352"/>
    <lineage>
        <taxon>Bacteria</taxon>
        <taxon>Bacillati</taxon>
        <taxon>Bacillota</taxon>
        <taxon>Bacilli</taxon>
        <taxon>Bacillales</taxon>
        <taxon>Paenibacillaceae</taxon>
        <taxon>Brevibacillus</taxon>
    </lineage>
</organism>
<reference evidence="2 3" key="1">
    <citation type="submission" date="2018-03" db="EMBL/GenBank/DDBJ databases">
        <title>Brevisbacillus phylogenomics.</title>
        <authorList>
            <person name="Dunlap C."/>
        </authorList>
    </citation>
    <scope>NUCLEOTIDE SEQUENCE [LARGE SCALE GENOMIC DNA]</scope>
    <source>
        <strain evidence="2 3">NRRL NRS-1210</strain>
    </source>
</reference>
<evidence type="ECO:0000259" key="1">
    <source>
        <dbReference type="Pfam" id="PF01464"/>
    </source>
</evidence>
<dbReference type="RefSeq" id="WP_106841081.1">
    <property type="nucleotide sequence ID" value="NZ_JBCNIW010000014.1"/>
</dbReference>
<gene>
    <name evidence="2" type="ORF">C7R93_23450</name>
</gene>
<dbReference type="OrthoDB" id="9815002at2"/>
<keyword evidence="3" id="KW-1185">Reference proteome</keyword>
<dbReference type="AlphaFoldDB" id="A0A2P7UR85"/>
<dbReference type="Proteomes" id="UP000240419">
    <property type="component" value="Unassembled WGS sequence"/>
</dbReference>
<dbReference type="EMBL" id="PXZM01000039">
    <property type="protein sequence ID" value="PSJ89449.1"/>
    <property type="molecule type" value="Genomic_DNA"/>
</dbReference>
<dbReference type="PANTHER" id="PTHR37423:SF2">
    <property type="entry name" value="MEMBRANE-BOUND LYTIC MUREIN TRANSGLYCOSYLASE C"/>
    <property type="match status" value="1"/>
</dbReference>
<feature type="domain" description="Transglycosylase SLT" evidence="1">
    <location>
        <begin position="74"/>
        <end position="170"/>
    </location>
</feature>
<dbReference type="Pfam" id="PF01464">
    <property type="entry name" value="SLT"/>
    <property type="match status" value="1"/>
</dbReference>